<organism evidence="1 2">
    <name type="scientific">Candidatus Zymogenus saltonus</name>
    <dbReference type="NCBI Taxonomy" id="2844893"/>
    <lineage>
        <taxon>Bacteria</taxon>
        <taxon>Deltaproteobacteria</taxon>
        <taxon>Candidatus Zymogenia</taxon>
        <taxon>Candidatus Zymogeniales</taxon>
        <taxon>Candidatus Zymogenaceae</taxon>
        <taxon>Candidatus Zymogenus</taxon>
    </lineage>
</organism>
<reference evidence="1" key="2">
    <citation type="submission" date="2021-01" db="EMBL/GenBank/DDBJ databases">
        <authorList>
            <person name="Hahn C.R."/>
            <person name="Youssef N.H."/>
            <person name="Elshahed M."/>
        </authorList>
    </citation>
    <scope>NUCLEOTIDE SEQUENCE</scope>
    <source>
        <strain evidence="1">Zod_Metabat.24</strain>
    </source>
</reference>
<dbReference type="AlphaFoldDB" id="A0A9D8PKR4"/>
<name>A0A9D8PKR4_9DELT</name>
<gene>
    <name evidence="1" type="ORF">JW984_05825</name>
</gene>
<dbReference type="Proteomes" id="UP000809273">
    <property type="component" value="Unassembled WGS sequence"/>
</dbReference>
<evidence type="ECO:0000313" key="2">
    <source>
        <dbReference type="Proteomes" id="UP000809273"/>
    </source>
</evidence>
<reference evidence="1" key="1">
    <citation type="journal article" date="2021" name="Environ. Microbiol.">
        <title>Genomic characterization of three novel Desulfobacterota classes expand the metabolic and phylogenetic diversity of the phylum.</title>
        <authorList>
            <person name="Murphy C.L."/>
            <person name="Biggerstaff J."/>
            <person name="Eichhorn A."/>
            <person name="Ewing E."/>
            <person name="Shahan R."/>
            <person name="Soriano D."/>
            <person name="Stewart S."/>
            <person name="VanMol K."/>
            <person name="Walker R."/>
            <person name="Walters P."/>
            <person name="Elshahed M.S."/>
            <person name="Youssef N.H."/>
        </authorList>
    </citation>
    <scope>NUCLEOTIDE SEQUENCE</scope>
    <source>
        <strain evidence="1">Zod_Metabat.24</strain>
    </source>
</reference>
<proteinExistence type="predicted"/>
<dbReference type="EMBL" id="JAFGIX010000027">
    <property type="protein sequence ID" value="MBN1572701.1"/>
    <property type="molecule type" value="Genomic_DNA"/>
</dbReference>
<accession>A0A9D8PKR4</accession>
<evidence type="ECO:0000313" key="1">
    <source>
        <dbReference type="EMBL" id="MBN1572701.1"/>
    </source>
</evidence>
<sequence length="63" mass="7308">MKKKLNAEEKKSSLSYTFFPTYNSVPTSVEAHDYYDIAMTRELEIRKNLNLNDDETGIFETAV</sequence>
<protein>
    <submittedName>
        <fullName evidence="1">Uncharacterized protein</fullName>
    </submittedName>
</protein>
<comment type="caution">
    <text evidence="1">The sequence shown here is derived from an EMBL/GenBank/DDBJ whole genome shotgun (WGS) entry which is preliminary data.</text>
</comment>